<comment type="caution">
    <text evidence="6">The sequence shown here is derived from an EMBL/GenBank/DDBJ whole genome shotgun (WGS) entry which is preliminary data.</text>
</comment>
<dbReference type="SUPFAM" id="SSF51735">
    <property type="entry name" value="NAD(P)-binding Rossmann-fold domains"/>
    <property type="match status" value="1"/>
</dbReference>
<accession>A0A412B998</accession>
<dbReference type="Pfam" id="PF13561">
    <property type="entry name" value="adh_short_C2"/>
    <property type="match status" value="1"/>
</dbReference>
<dbReference type="EMBL" id="QRTH01000007">
    <property type="protein sequence ID" value="RGQ49657.1"/>
    <property type="molecule type" value="Genomic_DNA"/>
</dbReference>
<dbReference type="Proteomes" id="UP001214113">
    <property type="component" value="Unassembled WGS sequence"/>
</dbReference>
<dbReference type="InterPro" id="IPR051122">
    <property type="entry name" value="SDR_DHRS6-like"/>
</dbReference>
<keyword evidence="2 5" id="KW-0560">Oxidoreductase</keyword>
<protein>
    <submittedName>
        <fullName evidence="6">SDR family NAD(P)-dependent oxidoreductase</fullName>
    </submittedName>
    <submittedName>
        <fullName evidence="5">SDR family oxidoreductase</fullName>
        <ecNumber evidence="5">1.-.-.-</ecNumber>
    </submittedName>
</protein>
<comment type="similarity">
    <text evidence="1">Belongs to the short-chain dehydrogenases/reductases (SDR) family.</text>
</comment>
<dbReference type="Gene3D" id="3.40.50.720">
    <property type="entry name" value="NAD(P)-binding Rossmann-like Domain"/>
    <property type="match status" value="1"/>
</dbReference>
<dbReference type="PRINTS" id="PR00081">
    <property type="entry name" value="GDHRDH"/>
</dbReference>
<evidence type="ECO:0000313" key="5">
    <source>
        <dbReference type="EMBL" id="MDU0246075.1"/>
    </source>
</evidence>
<reference evidence="5" key="3">
    <citation type="submission" date="2023-10" db="EMBL/GenBank/DDBJ databases">
        <title>Genome of Potential pathogenic bacteria in Crohn's disease.</title>
        <authorList>
            <person name="Rodriguez-Palacios A."/>
        </authorList>
    </citation>
    <scope>NUCLEOTIDE SEQUENCE</scope>
    <source>
        <strain evidence="5">CavFT-hAR50</strain>
    </source>
</reference>
<dbReference type="EMBL" id="JAQNSI010000432">
    <property type="protein sequence ID" value="MDC1902002.1"/>
    <property type="molecule type" value="Genomic_DNA"/>
</dbReference>
<evidence type="ECO:0000313" key="6">
    <source>
        <dbReference type="EMBL" id="RGQ49657.1"/>
    </source>
</evidence>
<dbReference type="EMBL" id="JAWDEU010000002">
    <property type="protein sequence ID" value="MDU0246075.1"/>
    <property type="molecule type" value="Genomic_DNA"/>
</dbReference>
<evidence type="ECO:0000313" key="7">
    <source>
        <dbReference type="Proteomes" id="UP000283680"/>
    </source>
</evidence>
<dbReference type="PANTHER" id="PTHR43477">
    <property type="entry name" value="DIHYDROANTICAPSIN 7-DEHYDROGENASE"/>
    <property type="match status" value="1"/>
</dbReference>
<dbReference type="RefSeq" id="WP_117964470.1">
    <property type="nucleotide sequence ID" value="NZ_CAXSUA010000006.1"/>
</dbReference>
<dbReference type="EC" id="1.-.-.-" evidence="5"/>
<reference evidence="3" key="2">
    <citation type="submission" date="2022-10" db="EMBL/GenBank/DDBJ databases">
        <title>Human gut microbiome strain richness.</title>
        <authorList>
            <person name="Chen-Liaw A."/>
        </authorList>
    </citation>
    <scope>NUCLEOTIDE SEQUENCE</scope>
    <source>
        <strain evidence="4">1001713st1_F9_1001713B170221_170320</strain>
        <strain evidence="3">BSD2780061687st1_G10_BSD2780061687b_171204</strain>
    </source>
</reference>
<proteinExistence type="inferred from homology"/>
<dbReference type="EMBL" id="JAQNSB010000012">
    <property type="protein sequence ID" value="MDC1854990.1"/>
    <property type="molecule type" value="Genomic_DNA"/>
</dbReference>
<evidence type="ECO:0000313" key="3">
    <source>
        <dbReference type="EMBL" id="MDC1854990.1"/>
    </source>
</evidence>
<dbReference type="FunFam" id="3.40.50.720:FF:000084">
    <property type="entry name" value="Short-chain dehydrogenase reductase"/>
    <property type="match status" value="1"/>
</dbReference>
<dbReference type="Proteomes" id="UP000283680">
    <property type="component" value="Unassembled WGS sequence"/>
</dbReference>
<dbReference type="InterPro" id="IPR002347">
    <property type="entry name" value="SDR_fam"/>
</dbReference>
<dbReference type="Proteomes" id="UP001222603">
    <property type="component" value="Unassembled WGS sequence"/>
</dbReference>
<evidence type="ECO:0000256" key="1">
    <source>
        <dbReference type="ARBA" id="ARBA00006484"/>
    </source>
</evidence>
<organism evidence="6 7">
    <name type="scientific">Bacteroides uniformis</name>
    <dbReference type="NCBI Taxonomy" id="820"/>
    <lineage>
        <taxon>Bacteria</taxon>
        <taxon>Pseudomonadati</taxon>
        <taxon>Bacteroidota</taxon>
        <taxon>Bacteroidia</taxon>
        <taxon>Bacteroidales</taxon>
        <taxon>Bacteroidaceae</taxon>
        <taxon>Bacteroides</taxon>
    </lineage>
</organism>
<name>A0A412B998_BACUN</name>
<sequence>MVQTFNPFSLEGKQLLVTGASAGIGQAIAIACSKMGASVIITGRNVERLNVTRSLLMGEGHLSIAGDLTNEIDILKIISLVSNLDGIVHCAGIGHRKPCKLIDKADIENVMDANFKAPVLLQTALLSAKKVNKAASIVFIASRAADAPSIGNALYSASKGAIISYAKCLTLELAPRDIRVNCICPAMVWTDLIYKGGLTKEDLEQEQLKYPLKRYGYPDDVANLAIYLLSDASSWMTGSCIDLTGGANNL</sequence>
<reference evidence="6 7" key="1">
    <citation type="submission" date="2018-08" db="EMBL/GenBank/DDBJ databases">
        <title>A genome reference for cultivated species of the human gut microbiota.</title>
        <authorList>
            <person name="Zou Y."/>
            <person name="Xue W."/>
            <person name="Luo G."/>
        </authorList>
    </citation>
    <scope>NUCLEOTIDE SEQUENCE [LARGE SCALE GENOMIC DNA]</scope>
    <source>
        <strain evidence="6 7">AF28-11</strain>
    </source>
</reference>
<dbReference type="PANTHER" id="PTHR43477:SF1">
    <property type="entry name" value="DIHYDROANTICAPSIN 7-DEHYDROGENASE"/>
    <property type="match status" value="1"/>
</dbReference>
<dbReference type="CDD" id="cd05233">
    <property type="entry name" value="SDR_c"/>
    <property type="match status" value="1"/>
</dbReference>
<evidence type="ECO:0000313" key="4">
    <source>
        <dbReference type="EMBL" id="MDC1902002.1"/>
    </source>
</evidence>
<dbReference type="GO" id="GO:0016491">
    <property type="term" value="F:oxidoreductase activity"/>
    <property type="evidence" value="ECO:0007669"/>
    <property type="project" value="UniProtKB-KW"/>
</dbReference>
<evidence type="ECO:0000256" key="2">
    <source>
        <dbReference type="ARBA" id="ARBA00023002"/>
    </source>
</evidence>
<dbReference type="InterPro" id="IPR036291">
    <property type="entry name" value="NAD(P)-bd_dom_sf"/>
</dbReference>
<gene>
    <name evidence="6" type="ORF">DWY92_13720</name>
    <name evidence="4" type="ORF">POZ10_15405</name>
    <name evidence="3" type="ORF">POZ22_09395</name>
    <name evidence="5" type="ORF">RVH16_15355</name>
</gene>
<dbReference type="AlphaFoldDB" id="A0A412B998"/>
<dbReference type="Proteomes" id="UP001181247">
    <property type="component" value="Unassembled WGS sequence"/>
</dbReference>